<organism evidence="2">
    <name type="scientific">Albugo laibachii Nc14</name>
    <dbReference type="NCBI Taxonomy" id="890382"/>
    <lineage>
        <taxon>Eukaryota</taxon>
        <taxon>Sar</taxon>
        <taxon>Stramenopiles</taxon>
        <taxon>Oomycota</taxon>
        <taxon>Peronosporomycetes</taxon>
        <taxon>Albuginales</taxon>
        <taxon>Albuginaceae</taxon>
        <taxon>Albugo</taxon>
    </lineage>
</organism>
<proteinExistence type="predicted"/>
<dbReference type="Pfam" id="PF03184">
    <property type="entry name" value="DDE_1"/>
    <property type="match status" value="1"/>
</dbReference>
<dbReference type="HOGENOM" id="CLU_088458_2_2_1"/>
<accession>F0X0A6</accession>
<dbReference type="GO" id="GO:0003676">
    <property type="term" value="F:nucleic acid binding"/>
    <property type="evidence" value="ECO:0007669"/>
    <property type="project" value="InterPro"/>
</dbReference>
<dbReference type="InterPro" id="IPR004875">
    <property type="entry name" value="DDE_SF_endonuclease_dom"/>
</dbReference>
<name>F0X0A6_9STRA</name>
<feature type="domain" description="DDE-1" evidence="1">
    <location>
        <begin position="2"/>
        <end position="54"/>
    </location>
</feature>
<gene>
    <name evidence="2" type="primary">AlNc14C473G11843</name>
    <name evidence="2" type="ORF">ALNC14_133330</name>
</gene>
<sequence length="107" mass="12215">MRSENRKILLLLDNVSSHHPIEILTHVDIRQLPSNTTVHLQPLDAGIIRNSKSMISKKKELYCADRFDEILSRFEEDGQEIFEIELDIIGNADVLLQCGGHKRCGHP</sequence>
<reference evidence="2" key="2">
    <citation type="submission" date="2011-02" db="EMBL/GenBank/DDBJ databases">
        <authorList>
            <person name="MacLean D."/>
        </authorList>
    </citation>
    <scope>NUCLEOTIDE SEQUENCE</scope>
</reference>
<evidence type="ECO:0000259" key="1">
    <source>
        <dbReference type="Pfam" id="PF03184"/>
    </source>
</evidence>
<dbReference type="EMBL" id="FR824514">
    <property type="protein sequence ID" value="CCA27189.1"/>
    <property type="molecule type" value="Genomic_DNA"/>
</dbReference>
<evidence type="ECO:0000313" key="2">
    <source>
        <dbReference type="EMBL" id="CCA27189.1"/>
    </source>
</evidence>
<reference evidence="2" key="1">
    <citation type="journal article" date="2011" name="PLoS Biol.">
        <title>Gene gain and loss during evolution of obligate parasitism in the white rust pathogen of Arabidopsis thaliana.</title>
        <authorList>
            <person name="Kemen E."/>
            <person name="Gardiner A."/>
            <person name="Schultz-Larsen T."/>
            <person name="Kemen A.C."/>
            <person name="Balmuth A.L."/>
            <person name="Robert-Seilaniantz A."/>
            <person name="Bailey K."/>
            <person name="Holub E."/>
            <person name="Studholme D.J."/>
            <person name="Maclean D."/>
            <person name="Jones J.D."/>
        </authorList>
    </citation>
    <scope>NUCLEOTIDE SEQUENCE</scope>
</reference>
<dbReference type="AlphaFoldDB" id="F0X0A6"/>
<protein>
    <submittedName>
        <fullName evidence="2">AlNc14C473G11843 protein</fullName>
    </submittedName>
</protein>